<dbReference type="Proteomes" id="UP001344817">
    <property type="component" value="Unassembled WGS sequence"/>
</dbReference>
<evidence type="ECO:0000256" key="4">
    <source>
        <dbReference type="ARBA" id="ARBA00023098"/>
    </source>
</evidence>
<evidence type="ECO:0000256" key="1">
    <source>
        <dbReference type="ARBA" id="ARBA00005189"/>
    </source>
</evidence>
<organism evidence="7 8">
    <name type="scientific">Mycoplasmopsis ciconiae</name>
    <dbReference type="NCBI Taxonomy" id="561067"/>
    <lineage>
        <taxon>Bacteria</taxon>
        <taxon>Bacillati</taxon>
        <taxon>Mycoplasmatota</taxon>
        <taxon>Mycoplasmoidales</taxon>
        <taxon>Metamycoplasmataceae</taxon>
        <taxon>Mycoplasmopsis</taxon>
    </lineage>
</organism>
<dbReference type="SUPFAM" id="SSF69593">
    <property type="entry name" value="Glycerol-3-phosphate (1)-acyltransferase"/>
    <property type="match status" value="1"/>
</dbReference>
<dbReference type="PANTHER" id="PTHR10434">
    <property type="entry name" value="1-ACYL-SN-GLYCEROL-3-PHOSPHATE ACYLTRANSFERASE"/>
    <property type="match status" value="1"/>
</dbReference>
<keyword evidence="4" id="KW-0443">Lipid metabolism</keyword>
<dbReference type="InterPro" id="IPR002123">
    <property type="entry name" value="Plipid/glycerol_acylTrfase"/>
</dbReference>
<evidence type="ECO:0000256" key="5">
    <source>
        <dbReference type="ARBA" id="ARBA00023315"/>
    </source>
</evidence>
<sequence>MASRYRKHPDLVPGFERVNMLIFFSEKFLKLNNIDLEIEGYDNLPKNGGCLLVPNHKSNIDSVALLAALKDTTYEPGIQTKVTTFLAKKELTKKRLMRNLLSLVDTFAIDRSNFRQSVETINEFGKFVKENKTYGVVFPEGTRVVKEEIGEFKAGAFKVAQKEYLPVIPVTIKNSLHALDKKRKGRLKVTVVFHKVIKPSQFMVQDSKGIAQRVQDIVASKL</sequence>
<evidence type="ECO:0000313" key="8">
    <source>
        <dbReference type="Proteomes" id="UP001344817"/>
    </source>
</evidence>
<feature type="domain" description="Phospholipid/glycerol acyltransferase" evidence="6">
    <location>
        <begin position="50"/>
        <end position="175"/>
    </location>
</feature>
<dbReference type="CDD" id="cd07989">
    <property type="entry name" value="LPLAT_AGPAT-like"/>
    <property type="match status" value="1"/>
</dbReference>
<evidence type="ECO:0000256" key="2">
    <source>
        <dbReference type="ARBA" id="ARBA00022516"/>
    </source>
</evidence>
<keyword evidence="5 7" id="KW-0012">Acyltransferase</keyword>
<accession>A0ABU7MLY0</accession>
<evidence type="ECO:0000259" key="6">
    <source>
        <dbReference type="SMART" id="SM00563"/>
    </source>
</evidence>
<dbReference type="GO" id="GO:0016746">
    <property type="term" value="F:acyltransferase activity"/>
    <property type="evidence" value="ECO:0007669"/>
    <property type="project" value="UniProtKB-KW"/>
</dbReference>
<reference evidence="7" key="1">
    <citation type="submission" date="2024-01" db="EMBL/GenBank/DDBJ databases">
        <title>Genome sequence of Mycoplasma ciconiae type strain DSM 25251.</title>
        <authorList>
            <person name="Spergser J."/>
        </authorList>
    </citation>
    <scope>NUCLEOTIDE SEQUENCE [LARGE SCALE GENOMIC DNA]</scope>
    <source>
        <strain evidence="7">DSM 25251</strain>
    </source>
</reference>
<name>A0ABU7MLY0_9BACT</name>
<gene>
    <name evidence="7" type="ORF">V2E24_02535</name>
</gene>
<keyword evidence="2" id="KW-0444">Lipid biosynthesis</keyword>
<keyword evidence="8" id="KW-1185">Reference proteome</keyword>
<dbReference type="RefSeq" id="WP_330500857.1">
    <property type="nucleotide sequence ID" value="NZ_JAZDWZ010000007.1"/>
</dbReference>
<proteinExistence type="predicted"/>
<protein>
    <submittedName>
        <fullName evidence="7">Lysophospholipid acyltransferase family protein</fullName>
    </submittedName>
</protein>
<comment type="pathway">
    <text evidence="1">Lipid metabolism.</text>
</comment>
<keyword evidence="3" id="KW-0808">Transferase</keyword>
<dbReference type="Pfam" id="PF01553">
    <property type="entry name" value="Acyltransferase"/>
    <property type="match status" value="1"/>
</dbReference>
<evidence type="ECO:0000313" key="7">
    <source>
        <dbReference type="EMBL" id="MEE3928445.1"/>
    </source>
</evidence>
<dbReference type="SMART" id="SM00563">
    <property type="entry name" value="PlsC"/>
    <property type="match status" value="1"/>
</dbReference>
<dbReference type="PANTHER" id="PTHR10434:SF64">
    <property type="entry name" value="1-ACYL-SN-GLYCEROL-3-PHOSPHATE ACYLTRANSFERASE-RELATED"/>
    <property type="match status" value="1"/>
</dbReference>
<dbReference type="EMBL" id="JAZDWZ010000007">
    <property type="protein sequence ID" value="MEE3928445.1"/>
    <property type="molecule type" value="Genomic_DNA"/>
</dbReference>
<comment type="caution">
    <text evidence="7">The sequence shown here is derived from an EMBL/GenBank/DDBJ whole genome shotgun (WGS) entry which is preliminary data.</text>
</comment>
<evidence type="ECO:0000256" key="3">
    <source>
        <dbReference type="ARBA" id="ARBA00022679"/>
    </source>
</evidence>